<dbReference type="Gene3D" id="3.30.9.10">
    <property type="entry name" value="D-Amino Acid Oxidase, subunit A, domain 2"/>
    <property type="match status" value="1"/>
</dbReference>
<feature type="domain" description="FAD dependent oxidoreductase" evidence="3">
    <location>
        <begin position="6"/>
        <end position="351"/>
    </location>
</feature>
<dbReference type="GO" id="GO:0016491">
    <property type="term" value="F:oxidoreductase activity"/>
    <property type="evidence" value="ECO:0007669"/>
    <property type="project" value="UniProtKB-KW"/>
</dbReference>
<feature type="transmembrane region" description="Helical" evidence="2">
    <location>
        <begin position="7"/>
        <end position="24"/>
    </location>
</feature>
<sequence>MRSRADVVVVGGGIIGVAVAFYLAKRKFGQIVIVEKEPFLGAGSTSKAAGGIRAQFSTKANIEMSMLSEKLFCQFKEDTGSEALFDQVGYLFALSEDADVKTYTKQYELQRSVGLNVQLLKPEDIPTYAPHIRIDDIKLATFCHDDGLGDPSEFLRGYEKADREMGVGIEMECEVTGIARNGDKVTTVRTSKGDISTPLIVNCAGAWSALIARMAGGDVKVEPYKRQCVTTGELDFVKPFFPMVVDVKSGLYFHKESKGLLLGWADKDMKSSFDVSIEPDYTDTIIEKALDRIPQLETAEIANQWAGLYETTPDHQAIIGWDTEVQGLFHVTGFSGHGFMHAPAAGVVTSEIVAGQKPTIDISSLGPERFARGLVHHETNVI</sequence>
<keyword evidence="2" id="KW-0472">Membrane</keyword>
<gene>
    <name evidence="4" type="ORF">C3F09_03415</name>
</gene>
<reference evidence="4 5" key="1">
    <citation type="journal article" date="2018" name="ISME J.">
        <title>A methanotrophic archaeon couples anaerobic oxidation of methane to Fe(III) reduction.</title>
        <authorList>
            <person name="Cai C."/>
            <person name="Leu A.O."/>
            <person name="Xie G.J."/>
            <person name="Guo J."/>
            <person name="Feng Y."/>
            <person name="Zhao J.X."/>
            <person name="Tyson G.W."/>
            <person name="Yuan Z."/>
            <person name="Hu S."/>
        </authorList>
    </citation>
    <scope>NUCLEOTIDE SEQUENCE [LARGE SCALE GENOMIC DNA]</scope>
    <source>
        <strain evidence="4">FeB_12</strain>
    </source>
</reference>
<dbReference type="PANTHER" id="PTHR13847:SF287">
    <property type="entry name" value="FAD-DEPENDENT OXIDOREDUCTASE DOMAIN-CONTAINING PROTEIN 1"/>
    <property type="match status" value="1"/>
</dbReference>
<proteinExistence type="predicted"/>
<keyword evidence="2" id="KW-0812">Transmembrane</keyword>
<accession>A0A855XA52</accession>
<keyword evidence="1" id="KW-0560">Oxidoreductase</keyword>
<dbReference type="Pfam" id="PF01266">
    <property type="entry name" value="DAO"/>
    <property type="match status" value="1"/>
</dbReference>
<name>A0A855XA52_9BACT</name>
<evidence type="ECO:0000259" key="3">
    <source>
        <dbReference type="Pfam" id="PF01266"/>
    </source>
</evidence>
<dbReference type="InterPro" id="IPR006076">
    <property type="entry name" value="FAD-dep_OxRdtase"/>
</dbReference>
<dbReference type="EMBL" id="PQAP01000023">
    <property type="protein sequence ID" value="PWB74750.1"/>
    <property type="molecule type" value="Genomic_DNA"/>
</dbReference>
<protein>
    <submittedName>
        <fullName evidence="4">FAD-binding oxidoreductase</fullName>
    </submittedName>
</protein>
<dbReference type="SUPFAM" id="SSF51905">
    <property type="entry name" value="FAD/NAD(P)-binding domain"/>
    <property type="match status" value="1"/>
</dbReference>
<evidence type="ECO:0000313" key="4">
    <source>
        <dbReference type="EMBL" id="PWB74750.1"/>
    </source>
</evidence>
<dbReference type="Proteomes" id="UP000250918">
    <property type="component" value="Unassembled WGS sequence"/>
</dbReference>
<comment type="caution">
    <text evidence="4">The sequence shown here is derived from an EMBL/GenBank/DDBJ whole genome shotgun (WGS) entry which is preliminary data.</text>
</comment>
<dbReference type="SUPFAM" id="SSF54373">
    <property type="entry name" value="FAD-linked reductases, C-terminal domain"/>
    <property type="match status" value="1"/>
</dbReference>
<evidence type="ECO:0000256" key="2">
    <source>
        <dbReference type="SAM" id="Phobius"/>
    </source>
</evidence>
<dbReference type="GO" id="GO:0005737">
    <property type="term" value="C:cytoplasm"/>
    <property type="evidence" value="ECO:0007669"/>
    <property type="project" value="TreeGrafter"/>
</dbReference>
<keyword evidence="2" id="KW-1133">Transmembrane helix</keyword>
<dbReference type="Gene3D" id="3.50.50.60">
    <property type="entry name" value="FAD/NAD(P)-binding domain"/>
    <property type="match status" value="1"/>
</dbReference>
<dbReference type="AlphaFoldDB" id="A0A855XA52"/>
<dbReference type="InterPro" id="IPR036188">
    <property type="entry name" value="FAD/NAD-bd_sf"/>
</dbReference>
<dbReference type="PANTHER" id="PTHR13847">
    <property type="entry name" value="SARCOSINE DEHYDROGENASE-RELATED"/>
    <property type="match status" value="1"/>
</dbReference>
<evidence type="ECO:0000313" key="5">
    <source>
        <dbReference type="Proteomes" id="UP000250918"/>
    </source>
</evidence>
<evidence type="ECO:0000256" key="1">
    <source>
        <dbReference type="ARBA" id="ARBA00023002"/>
    </source>
</evidence>
<organism evidence="4 5">
    <name type="scientific">candidate division GN15 bacterium</name>
    <dbReference type="NCBI Taxonomy" id="2072418"/>
    <lineage>
        <taxon>Bacteria</taxon>
        <taxon>candidate division GN15</taxon>
    </lineage>
</organism>